<dbReference type="GO" id="GO:0071972">
    <property type="term" value="F:peptidoglycan L,D-transpeptidase activity"/>
    <property type="evidence" value="ECO:0007669"/>
    <property type="project" value="TreeGrafter"/>
</dbReference>
<comment type="caution">
    <text evidence="9">The sequence shown here is derived from an EMBL/GenBank/DDBJ whole genome shotgun (WGS) entry which is preliminary data.</text>
</comment>
<comment type="pathway">
    <text evidence="1 6">Cell wall biogenesis; peptidoglycan biosynthesis.</text>
</comment>
<organism evidence="9 10">
    <name type="scientific">Lentzea tibetensis</name>
    <dbReference type="NCBI Taxonomy" id="2591470"/>
    <lineage>
        <taxon>Bacteria</taxon>
        <taxon>Bacillati</taxon>
        <taxon>Actinomycetota</taxon>
        <taxon>Actinomycetes</taxon>
        <taxon>Pseudonocardiales</taxon>
        <taxon>Pseudonocardiaceae</taxon>
        <taxon>Lentzea</taxon>
    </lineage>
</organism>
<evidence type="ECO:0000259" key="8">
    <source>
        <dbReference type="PROSITE" id="PS52029"/>
    </source>
</evidence>
<evidence type="ECO:0000313" key="9">
    <source>
        <dbReference type="EMBL" id="TWP48600.1"/>
    </source>
</evidence>
<keyword evidence="2" id="KW-0808">Transferase</keyword>
<dbReference type="Proteomes" id="UP000316639">
    <property type="component" value="Unassembled WGS sequence"/>
</dbReference>
<dbReference type="PANTHER" id="PTHR30582">
    <property type="entry name" value="L,D-TRANSPEPTIDASE"/>
    <property type="match status" value="1"/>
</dbReference>
<dbReference type="Gene3D" id="2.40.440.10">
    <property type="entry name" value="L,D-transpeptidase catalytic domain-like"/>
    <property type="match status" value="1"/>
</dbReference>
<feature type="compositionally biased region" description="Low complexity" evidence="7">
    <location>
        <begin position="54"/>
        <end position="77"/>
    </location>
</feature>
<evidence type="ECO:0000256" key="5">
    <source>
        <dbReference type="ARBA" id="ARBA00023316"/>
    </source>
</evidence>
<dbReference type="GO" id="GO:0008360">
    <property type="term" value="P:regulation of cell shape"/>
    <property type="evidence" value="ECO:0007669"/>
    <property type="project" value="UniProtKB-UniRule"/>
</dbReference>
<dbReference type="GO" id="GO:0005576">
    <property type="term" value="C:extracellular region"/>
    <property type="evidence" value="ECO:0007669"/>
    <property type="project" value="TreeGrafter"/>
</dbReference>
<protein>
    <submittedName>
        <fullName evidence="9">L,D-transpeptidase</fullName>
    </submittedName>
</protein>
<dbReference type="PROSITE" id="PS52029">
    <property type="entry name" value="LD_TPASE"/>
    <property type="match status" value="1"/>
</dbReference>
<evidence type="ECO:0000313" key="10">
    <source>
        <dbReference type="Proteomes" id="UP000316639"/>
    </source>
</evidence>
<gene>
    <name evidence="9" type="ORF">FKR81_27105</name>
</gene>
<keyword evidence="3 6" id="KW-0133">Cell shape</keyword>
<dbReference type="Pfam" id="PF03734">
    <property type="entry name" value="YkuD"/>
    <property type="match status" value="1"/>
</dbReference>
<keyword evidence="5 6" id="KW-0961">Cell wall biogenesis/degradation</keyword>
<name>A0A563EMZ9_9PSEU</name>
<dbReference type="InterPro" id="IPR038063">
    <property type="entry name" value="Transpep_catalytic_dom"/>
</dbReference>
<feature type="active site" description="Proton donor/acceptor" evidence="6">
    <location>
        <position position="168"/>
    </location>
</feature>
<evidence type="ECO:0000256" key="2">
    <source>
        <dbReference type="ARBA" id="ARBA00022679"/>
    </source>
</evidence>
<dbReference type="CDD" id="cd16913">
    <property type="entry name" value="YkuD_like"/>
    <property type="match status" value="1"/>
</dbReference>
<dbReference type="InterPro" id="IPR050979">
    <property type="entry name" value="LD-transpeptidase"/>
</dbReference>
<evidence type="ECO:0000256" key="1">
    <source>
        <dbReference type="ARBA" id="ARBA00004752"/>
    </source>
</evidence>
<dbReference type="UniPathway" id="UPA00219"/>
<evidence type="ECO:0000256" key="6">
    <source>
        <dbReference type="PROSITE-ProRule" id="PRU01373"/>
    </source>
</evidence>
<keyword evidence="4 6" id="KW-0573">Peptidoglycan synthesis</keyword>
<feature type="compositionally biased region" description="Pro residues" evidence="7">
    <location>
        <begin position="78"/>
        <end position="91"/>
    </location>
</feature>
<feature type="active site" description="Nucleophile" evidence="6">
    <location>
        <position position="179"/>
    </location>
</feature>
<evidence type="ECO:0000256" key="4">
    <source>
        <dbReference type="ARBA" id="ARBA00022984"/>
    </source>
</evidence>
<dbReference type="OrthoDB" id="8887048at2"/>
<feature type="domain" description="L,D-TPase catalytic" evidence="8">
    <location>
        <begin position="96"/>
        <end position="203"/>
    </location>
</feature>
<reference evidence="9 10" key="1">
    <citation type="submission" date="2019-07" db="EMBL/GenBank/DDBJ databases">
        <title>Lentzea xizangensis sp. nov., isolated from Qinghai-Tibetan Plateau Soils.</title>
        <authorList>
            <person name="Huang J."/>
        </authorList>
    </citation>
    <scope>NUCLEOTIDE SEQUENCE [LARGE SCALE GENOMIC DNA]</scope>
    <source>
        <strain evidence="9 10">FXJ1.1311</strain>
    </source>
</reference>
<dbReference type="InterPro" id="IPR005490">
    <property type="entry name" value="LD_TPept_cat_dom"/>
</dbReference>
<dbReference type="EMBL" id="VOBR01000019">
    <property type="protein sequence ID" value="TWP48600.1"/>
    <property type="molecule type" value="Genomic_DNA"/>
</dbReference>
<keyword evidence="10" id="KW-1185">Reference proteome</keyword>
<evidence type="ECO:0000256" key="3">
    <source>
        <dbReference type="ARBA" id="ARBA00022960"/>
    </source>
</evidence>
<dbReference type="GO" id="GO:0016740">
    <property type="term" value="F:transferase activity"/>
    <property type="evidence" value="ECO:0007669"/>
    <property type="project" value="UniProtKB-KW"/>
</dbReference>
<dbReference type="PANTHER" id="PTHR30582:SF33">
    <property type="entry name" value="EXPORTED PROTEIN"/>
    <property type="match status" value="1"/>
</dbReference>
<dbReference type="AlphaFoldDB" id="A0A563EMZ9"/>
<dbReference type="GO" id="GO:0018104">
    <property type="term" value="P:peptidoglycan-protein cross-linking"/>
    <property type="evidence" value="ECO:0007669"/>
    <property type="project" value="TreeGrafter"/>
</dbReference>
<dbReference type="SUPFAM" id="SSF141523">
    <property type="entry name" value="L,D-transpeptidase catalytic domain-like"/>
    <property type="match status" value="1"/>
</dbReference>
<proteinExistence type="predicted"/>
<evidence type="ECO:0000256" key="7">
    <source>
        <dbReference type="SAM" id="MobiDB-lite"/>
    </source>
</evidence>
<sequence length="204" mass="21074">MGGGPSCCNLSISPVVYVGKGCNRGCAMGKLLLVVALLSVAGCTQQVVHADTQPPTSSTSSAAPSSSSAAPSVEPSTTTPPPPPPPPPPTPCDITDGACVQLSTNQTWLLRGNKIAHGPFPITSGMPGYNTPIGKFPVLRKVKDEWSKPYNGPMPYSTYFTHSGIAFHEGSLTQPSHGCIHLARGAAATYFSELSIGETVQVVA</sequence>
<feature type="region of interest" description="Disordered" evidence="7">
    <location>
        <begin position="50"/>
        <end position="96"/>
    </location>
</feature>
<dbReference type="GO" id="GO:0071555">
    <property type="term" value="P:cell wall organization"/>
    <property type="evidence" value="ECO:0007669"/>
    <property type="project" value="UniProtKB-UniRule"/>
</dbReference>
<accession>A0A563EMZ9</accession>